<accession>A0A0B6ZXU0</accession>
<sequence length="63" mass="7305">MKCIRSSSQYFSTKWQTTLKQVKSSNLRILQFKMIKINVKNVHIHTVLSSSSRHTCKHSAQKA</sequence>
<gene>
    <name evidence="1" type="primary">ORF83012</name>
</gene>
<protein>
    <submittedName>
        <fullName evidence="1">Uncharacterized protein</fullName>
    </submittedName>
</protein>
<name>A0A0B6ZXU0_9EUPU</name>
<dbReference type="EMBL" id="HACG01025700">
    <property type="protein sequence ID" value="CEK72565.1"/>
    <property type="molecule type" value="Transcribed_RNA"/>
</dbReference>
<dbReference type="AlphaFoldDB" id="A0A0B6ZXU0"/>
<evidence type="ECO:0000313" key="1">
    <source>
        <dbReference type="EMBL" id="CEK72565.1"/>
    </source>
</evidence>
<organism evidence="1">
    <name type="scientific">Arion vulgaris</name>
    <dbReference type="NCBI Taxonomy" id="1028688"/>
    <lineage>
        <taxon>Eukaryota</taxon>
        <taxon>Metazoa</taxon>
        <taxon>Spiralia</taxon>
        <taxon>Lophotrochozoa</taxon>
        <taxon>Mollusca</taxon>
        <taxon>Gastropoda</taxon>
        <taxon>Heterobranchia</taxon>
        <taxon>Euthyneura</taxon>
        <taxon>Panpulmonata</taxon>
        <taxon>Eupulmonata</taxon>
        <taxon>Stylommatophora</taxon>
        <taxon>Helicina</taxon>
        <taxon>Arionoidea</taxon>
        <taxon>Arionidae</taxon>
        <taxon>Arion</taxon>
    </lineage>
</organism>
<proteinExistence type="predicted"/>
<reference evidence="1" key="1">
    <citation type="submission" date="2014-12" db="EMBL/GenBank/DDBJ databases">
        <title>Insight into the proteome of Arion vulgaris.</title>
        <authorList>
            <person name="Aradska J."/>
            <person name="Bulat T."/>
            <person name="Smidak R."/>
            <person name="Sarate P."/>
            <person name="Gangsoo J."/>
            <person name="Sialana F."/>
            <person name="Bilban M."/>
            <person name="Lubec G."/>
        </authorList>
    </citation>
    <scope>NUCLEOTIDE SEQUENCE</scope>
    <source>
        <tissue evidence="1">Skin</tissue>
    </source>
</reference>